<feature type="compositionally biased region" description="Basic and acidic residues" evidence="1">
    <location>
        <begin position="19"/>
        <end position="32"/>
    </location>
</feature>
<evidence type="ECO:0000313" key="2">
    <source>
        <dbReference type="EMBL" id="GFD55203.1"/>
    </source>
</evidence>
<accession>A0A699X7X7</accession>
<comment type="caution">
    <text evidence="2">The sequence shown here is derived from an EMBL/GenBank/DDBJ whole genome shotgun (WGS) entry which is preliminary data.</text>
</comment>
<dbReference type="EMBL" id="BKCJ011815151">
    <property type="protein sequence ID" value="GFD55203.1"/>
    <property type="molecule type" value="Genomic_DNA"/>
</dbReference>
<sequence length="86" mass="9560">GPGGGASAARPLDGRQAIPRREELPDRNHRGELPALGSRPANSQRQRPELPRPQRRQPLQRGAHLVLPQEHRRLPRRQAAPIPGLD</sequence>
<reference evidence="2" key="1">
    <citation type="journal article" date="2019" name="Sci. Rep.">
        <title>Draft genome of Tanacetum cinerariifolium, the natural source of mosquito coil.</title>
        <authorList>
            <person name="Yamashiro T."/>
            <person name="Shiraishi A."/>
            <person name="Satake H."/>
            <person name="Nakayama K."/>
        </authorList>
    </citation>
    <scope>NUCLEOTIDE SEQUENCE</scope>
</reference>
<dbReference type="AlphaFoldDB" id="A0A699X7X7"/>
<evidence type="ECO:0000256" key="1">
    <source>
        <dbReference type="SAM" id="MobiDB-lite"/>
    </source>
</evidence>
<feature type="non-terminal residue" evidence="2">
    <location>
        <position position="1"/>
    </location>
</feature>
<feature type="region of interest" description="Disordered" evidence="1">
    <location>
        <begin position="1"/>
        <end position="86"/>
    </location>
</feature>
<gene>
    <name evidence="2" type="ORF">Tci_927172</name>
</gene>
<name>A0A699X7X7_TANCI</name>
<organism evidence="2">
    <name type="scientific">Tanacetum cinerariifolium</name>
    <name type="common">Dalmatian daisy</name>
    <name type="synonym">Chrysanthemum cinerariifolium</name>
    <dbReference type="NCBI Taxonomy" id="118510"/>
    <lineage>
        <taxon>Eukaryota</taxon>
        <taxon>Viridiplantae</taxon>
        <taxon>Streptophyta</taxon>
        <taxon>Embryophyta</taxon>
        <taxon>Tracheophyta</taxon>
        <taxon>Spermatophyta</taxon>
        <taxon>Magnoliopsida</taxon>
        <taxon>eudicotyledons</taxon>
        <taxon>Gunneridae</taxon>
        <taxon>Pentapetalae</taxon>
        <taxon>asterids</taxon>
        <taxon>campanulids</taxon>
        <taxon>Asterales</taxon>
        <taxon>Asteraceae</taxon>
        <taxon>Asteroideae</taxon>
        <taxon>Anthemideae</taxon>
        <taxon>Anthemidinae</taxon>
        <taxon>Tanacetum</taxon>
    </lineage>
</organism>
<proteinExistence type="predicted"/>
<protein>
    <submittedName>
        <fullName evidence="2">Uncharacterized protein</fullName>
    </submittedName>
</protein>